<evidence type="ECO:0000313" key="1">
    <source>
        <dbReference type="EMBL" id="MFB6490397.1"/>
    </source>
</evidence>
<dbReference type="EMBL" id="JZWT02000008">
    <property type="protein sequence ID" value="MFB6490397.1"/>
    <property type="molecule type" value="Genomic_DNA"/>
</dbReference>
<sequence>MPRCSICGREVNAANIAYIRGDFFVCDDCFPQYYVKELCRVTQRRLRGETPLPCLYCKFRRICDEHISRALKALS</sequence>
<accession>A0ACC6V010</accession>
<organism evidence="1 2">
    <name type="scientific">Thermoproteus sp. AZ2</name>
    <dbReference type="NCBI Taxonomy" id="1609232"/>
    <lineage>
        <taxon>Archaea</taxon>
        <taxon>Thermoproteota</taxon>
        <taxon>Thermoprotei</taxon>
        <taxon>Thermoproteales</taxon>
        <taxon>Thermoproteaceae</taxon>
        <taxon>Thermoproteus</taxon>
    </lineage>
</organism>
<gene>
    <name evidence="1" type="ORF">TU35_003965</name>
</gene>
<reference evidence="1" key="1">
    <citation type="submission" date="2024-07" db="EMBL/GenBank/DDBJ databases">
        <title>Metagenome and Metagenome-Assembled Genomes of Archaea from a hot spring from the geothermal field of Los Azufres, Mexico.</title>
        <authorList>
            <person name="Marin-Paredes R."/>
            <person name="Martinez-Romero E."/>
            <person name="Servin-Garciduenas L.E."/>
        </authorList>
    </citation>
    <scope>NUCLEOTIDE SEQUENCE</scope>
</reference>
<protein>
    <submittedName>
        <fullName evidence="1">Uncharacterized protein</fullName>
    </submittedName>
</protein>
<proteinExistence type="predicted"/>
<dbReference type="Proteomes" id="UP000033636">
    <property type="component" value="Unassembled WGS sequence"/>
</dbReference>
<evidence type="ECO:0000313" key="2">
    <source>
        <dbReference type="Proteomes" id="UP000033636"/>
    </source>
</evidence>
<comment type="caution">
    <text evidence="1">The sequence shown here is derived from an EMBL/GenBank/DDBJ whole genome shotgun (WGS) entry which is preliminary data.</text>
</comment>
<name>A0ACC6V010_9CREN</name>